<keyword evidence="2" id="KW-0560">Oxidoreductase</keyword>
<dbReference type="EMBL" id="MU006091">
    <property type="protein sequence ID" value="KAF2841763.1"/>
    <property type="molecule type" value="Genomic_DNA"/>
</dbReference>
<evidence type="ECO:0000313" key="6">
    <source>
        <dbReference type="Proteomes" id="UP000799429"/>
    </source>
</evidence>
<protein>
    <submittedName>
        <fullName evidence="5">FAD-binding domain-containing protein</fullName>
    </submittedName>
</protein>
<sequence>MSPSSLFSSACFLTIVTRAVLGTSETFCKRIPGDADWPGLDAWSQLDRQVDGRLIAAFPLAHVCHDPTYSETACTRLQQGWGFPDTMVPQPAEFMATWFQNQSCTPFTPKSTPCNLGNHVSYSVNVSSVQDVAKGLAFAQRHRIRVVIKNSGHDFYGKSTGKGGLGLWVHHLKHKQIIPRYRTSYYQGPAIKIGAGVSGGEASAFASQRGYRIVTGSCPTVKTAGGYSQGGGHSYLTGLYGFGADNVLEWEVVTASGDHVVASPVKNRELYWALSGGGGGSYGVVVSMTARIFPDGQIAIASMSFSATSVGGVDAYWDAVSVFHTQLQPLVDAGMVAQYIVTNDTLSLFGMMAPGFTGDELTTVMQPMMTALSKDGLATDSSAAMNLVVAESNSYYDLYAAKVMPLMAENSIGPVVSGRFVSRENMATNASAVNAALRTTTGNGRFIVAITALNATGPSRIVDPIASNAMQPAFKEAFMSLIIAAPWNSRSDPWAEAAVLQDELHSVIRPVLESATPGTGVYMNEGNWQQPGWQDVFYGSTYERLLQIKKRYDPEGVFYGLTAVGSEAWAQDANGRLCRTDT</sequence>
<dbReference type="AlphaFoldDB" id="A0A9P4SFK6"/>
<dbReference type="InterPro" id="IPR016169">
    <property type="entry name" value="FAD-bd_PCMH_sub2"/>
</dbReference>
<keyword evidence="6" id="KW-1185">Reference proteome</keyword>
<dbReference type="Pfam" id="PF08031">
    <property type="entry name" value="BBE"/>
    <property type="match status" value="1"/>
</dbReference>
<accession>A0A9P4SFK6</accession>
<dbReference type="PANTHER" id="PTHR13878:SF91">
    <property type="entry name" value="FAD BINDING DOMAIN PROTEIN (AFU_ORTHOLOGUE AFUA_6G12070)-RELATED"/>
    <property type="match status" value="1"/>
</dbReference>
<proteinExistence type="inferred from homology"/>
<dbReference type="PROSITE" id="PS51387">
    <property type="entry name" value="FAD_PCMH"/>
    <property type="match status" value="1"/>
</dbReference>
<evidence type="ECO:0000259" key="4">
    <source>
        <dbReference type="PROSITE" id="PS51387"/>
    </source>
</evidence>
<evidence type="ECO:0000313" key="5">
    <source>
        <dbReference type="EMBL" id="KAF2841763.1"/>
    </source>
</evidence>
<keyword evidence="3" id="KW-0732">Signal</keyword>
<dbReference type="Gene3D" id="3.30.465.10">
    <property type="match status" value="2"/>
</dbReference>
<dbReference type="SUPFAM" id="SSF56176">
    <property type="entry name" value="FAD-binding/transporter-associated domain-like"/>
    <property type="match status" value="1"/>
</dbReference>
<evidence type="ECO:0000256" key="2">
    <source>
        <dbReference type="ARBA" id="ARBA00023002"/>
    </source>
</evidence>
<dbReference type="InterPro" id="IPR016166">
    <property type="entry name" value="FAD-bd_PCMH"/>
</dbReference>
<dbReference type="InterPro" id="IPR012951">
    <property type="entry name" value="BBE"/>
</dbReference>
<comment type="caution">
    <text evidence="5">The sequence shown here is derived from an EMBL/GenBank/DDBJ whole genome shotgun (WGS) entry which is preliminary data.</text>
</comment>
<dbReference type="Proteomes" id="UP000799429">
    <property type="component" value="Unassembled WGS sequence"/>
</dbReference>
<dbReference type="OrthoDB" id="9983560at2759"/>
<dbReference type="GO" id="GO:0016491">
    <property type="term" value="F:oxidoreductase activity"/>
    <property type="evidence" value="ECO:0007669"/>
    <property type="project" value="UniProtKB-KW"/>
</dbReference>
<organism evidence="5 6">
    <name type="scientific">Patellaria atrata CBS 101060</name>
    <dbReference type="NCBI Taxonomy" id="1346257"/>
    <lineage>
        <taxon>Eukaryota</taxon>
        <taxon>Fungi</taxon>
        <taxon>Dikarya</taxon>
        <taxon>Ascomycota</taxon>
        <taxon>Pezizomycotina</taxon>
        <taxon>Dothideomycetes</taxon>
        <taxon>Dothideomycetes incertae sedis</taxon>
        <taxon>Patellariales</taxon>
        <taxon>Patellariaceae</taxon>
        <taxon>Patellaria</taxon>
    </lineage>
</organism>
<feature type="domain" description="FAD-binding PCMH-type" evidence="4">
    <location>
        <begin position="116"/>
        <end position="295"/>
    </location>
</feature>
<dbReference type="InterPro" id="IPR036318">
    <property type="entry name" value="FAD-bd_PCMH-like_sf"/>
</dbReference>
<gene>
    <name evidence="5" type="ORF">M501DRAFT_929678</name>
</gene>
<evidence type="ECO:0000256" key="3">
    <source>
        <dbReference type="SAM" id="SignalP"/>
    </source>
</evidence>
<dbReference type="GO" id="GO:0071949">
    <property type="term" value="F:FAD binding"/>
    <property type="evidence" value="ECO:0007669"/>
    <property type="project" value="InterPro"/>
</dbReference>
<feature type="chain" id="PRO_5040393978" evidence="3">
    <location>
        <begin position="23"/>
        <end position="582"/>
    </location>
</feature>
<dbReference type="InterPro" id="IPR006094">
    <property type="entry name" value="Oxid_FAD_bind_N"/>
</dbReference>
<dbReference type="InterPro" id="IPR050432">
    <property type="entry name" value="FAD-linked_Oxidoreductases_BP"/>
</dbReference>
<dbReference type="PANTHER" id="PTHR13878">
    <property type="entry name" value="GULONOLACTONE OXIDASE"/>
    <property type="match status" value="1"/>
</dbReference>
<feature type="signal peptide" evidence="3">
    <location>
        <begin position="1"/>
        <end position="22"/>
    </location>
</feature>
<comment type="similarity">
    <text evidence="1">Belongs to the oxygen-dependent FAD-linked oxidoreductase family.</text>
</comment>
<dbReference type="Pfam" id="PF01565">
    <property type="entry name" value="FAD_binding_4"/>
    <property type="match status" value="1"/>
</dbReference>
<evidence type="ECO:0000256" key="1">
    <source>
        <dbReference type="ARBA" id="ARBA00005466"/>
    </source>
</evidence>
<name>A0A9P4SFK6_9PEZI</name>
<reference evidence="5" key="1">
    <citation type="journal article" date="2020" name="Stud. Mycol.">
        <title>101 Dothideomycetes genomes: a test case for predicting lifestyles and emergence of pathogens.</title>
        <authorList>
            <person name="Haridas S."/>
            <person name="Albert R."/>
            <person name="Binder M."/>
            <person name="Bloem J."/>
            <person name="Labutti K."/>
            <person name="Salamov A."/>
            <person name="Andreopoulos B."/>
            <person name="Baker S."/>
            <person name="Barry K."/>
            <person name="Bills G."/>
            <person name="Bluhm B."/>
            <person name="Cannon C."/>
            <person name="Castanera R."/>
            <person name="Culley D."/>
            <person name="Daum C."/>
            <person name="Ezra D."/>
            <person name="Gonzalez J."/>
            <person name="Henrissat B."/>
            <person name="Kuo A."/>
            <person name="Liang C."/>
            <person name="Lipzen A."/>
            <person name="Lutzoni F."/>
            <person name="Magnuson J."/>
            <person name="Mondo S."/>
            <person name="Nolan M."/>
            <person name="Ohm R."/>
            <person name="Pangilinan J."/>
            <person name="Park H.-J."/>
            <person name="Ramirez L."/>
            <person name="Alfaro M."/>
            <person name="Sun H."/>
            <person name="Tritt A."/>
            <person name="Yoshinaga Y."/>
            <person name="Zwiers L.-H."/>
            <person name="Turgeon B."/>
            <person name="Goodwin S."/>
            <person name="Spatafora J."/>
            <person name="Crous P."/>
            <person name="Grigoriev I."/>
        </authorList>
    </citation>
    <scope>NUCLEOTIDE SEQUENCE</scope>
    <source>
        <strain evidence="5">CBS 101060</strain>
    </source>
</reference>